<dbReference type="Proteomes" id="UP000016960">
    <property type="component" value="Unassembled WGS sequence"/>
</dbReference>
<name>U5DC61_9CHRO</name>
<reference evidence="2 3" key="1">
    <citation type="submission" date="2013-05" db="EMBL/GenBank/DDBJ databases">
        <title>Draft genome sequence of Rubidibacter lacunae KORDI 51-2.</title>
        <authorList>
            <person name="Choi D.H."/>
            <person name="Noh J.H."/>
            <person name="Kwon K.-K."/>
            <person name="Lee J.-H."/>
            <person name="Ryu J.-Y."/>
        </authorList>
    </citation>
    <scope>NUCLEOTIDE SEQUENCE [LARGE SCALE GENOMIC DNA]</scope>
    <source>
        <strain evidence="2 3">KORDI 51-2</strain>
    </source>
</reference>
<organism evidence="2 3">
    <name type="scientific">Rubidibacter lacunae KORDI 51-2</name>
    <dbReference type="NCBI Taxonomy" id="582515"/>
    <lineage>
        <taxon>Bacteria</taxon>
        <taxon>Bacillati</taxon>
        <taxon>Cyanobacteriota</taxon>
        <taxon>Cyanophyceae</taxon>
        <taxon>Oscillatoriophycideae</taxon>
        <taxon>Chroococcales</taxon>
        <taxon>Aphanothecaceae</taxon>
        <taxon>Rubidibacter</taxon>
    </lineage>
</organism>
<dbReference type="AlphaFoldDB" id="U5DC61"/>
<dbReference type="RefSeq" id="WP_022605634.1">
    <property type="nucleotide sequence ID" value="NZ_ASSJ01000031.1"/>
</dbReference>
<protein>
    <submittedName>
        <fullName evidence="2">Uncharacterized protein</fullName>
    </submittedName>
</protein>
<comment type="caution">
    <text evidence="2">The sequence shown here is derived from an EMBL/GenBank/DDBJ whole genome shotgun (WGS) entry which is preliminary data.</text>
</comment>
<accession>U5DC61</accession>
<dbReference type="EMBL" id="ASSJ01000031">
    <property type="protein sequence ID" value="ERN42103.1"/>
    <property type="molecule type" value="Genomic_DNA"/>
</dbReference>
<evidence type="ECO:0000256" key="1">
    <source>
        <dbReference type="SAM" id="Phobius"/>
    </source>
</evidence>
<evidence type="ECO:0000313" key="2">
    <source>
        <dbReference type="EMBL" id="ERN42103.1"/>
    </source>
</evidence>
<sequence length="64" mass="6561">MPLLISLVLAVAATLLSLSVQEEIVRVAAVAVAAICGVLSLLLAPLALKVVLVLAPFIGPKLFQ</sequence>
<feature type="transmembrane region" description="Helical" evidence="1">
    <location>
        <begin position="31"/>
        <end position="58"/>
    </location>
</feature>
<keyword evidence="3" id="KW-1185">Reference proteome</keyword>
<evidence type="ECO:0000313" key="3">
    <source>
        <dbReference type="Proteomes" id="UP000016960"/>
    </source>
</evidence>
<keyword evidence="1" id="KW-0812">Transmembrane</keyword>
<keyword evidence="1" id="KW-1133">Transmembrane helix</keyword>
<dbReference type="InParanoid" id="U5DC61"/>
<proteinExistence type="predicted"/>
<keyword evidence="1" id="KW-0472">Membrane</keyword>
<gene>
    <name evidence="2" type="ORF">KR51_00011910</name>
</gene>